<comment type="similarity">
    <text evidence="7">Belongs to the binding-protein-dependent transport system permease family.</text>
</comment>
<feature type="transmembrane region" description="Helical" evidence="7">
    <location>
        <begin position="121"/>
        <end position="144"/>
    </location>
</feature>
<evidence type="ECO:0000313" key="9">
    <source>
        <dbReference type="EMBL" id="QPM69006.1"/>
    </source>
</evidence>
<dbReference type="AlphaFoldDB" id="A0A7T1AN85"/>
<evidence type="ECO:0000256" key="7">
    <source>
        <dbReference type="RuleBase" id="RU363032"/>
    </source>
</evidence>
<feature type="transmembrane region" description="Helical" evidence="7">
    <location>
        <begin position="237"/>
        <end position="258"/>
    </location>
</feature>
<keyword evidence="2 7" id="KW-0813">Transport</keyword>
<feature type="domain" description="ABC transmembrane type-1" evidence="8">
    <location>
        <begin position="88"/>
        <end position="305"/>
    </location>
</feature>
<reference evidence="9 10" key="1">
    <citation type="journal article" date="2021" name="Nat. Commun.">
        <title>Isolation of a member of the candidate phylum Atribacteria reveals a unique cell membrane structure.</title>
        <authorList>
            <person name="Taiki K."/>
            <person name="Nobu M.K."/>
            <person name="Kusada H."/>
            <person name="Meng X.-Y."/>
            <person name="Hosoki N."/>
            <person name="Uematsu K."/>
            <person name="Yoshioka H."/>
            <person name="Kamagata Y."/>
            <person name="Tamaki H."/>
        </authorList>
    </citation>
    <scope>NUCLEOTIDE SEQUENCE [LARGE SCALE GENOMIC DNA]</scope>
    <source>
        <strain evidence="9 10">RT761</strain>
    </source>
</reference>
<feature type="transmembrane region" description="Helical" evidence="7">
    <location>
        <begin position="179"/>
        <end position="203"/>
    </location>
</feature>
<dbReference type="KEGG" id="alam:RT761_02234"/>
<keyword evidence="4 7" id="KW-0812">Transmembrane</keyword>
<dbReference type="PANTHER" id="PTHR30193:SF37">
    <property type="entry name" value="INNER MEMBRANE ABC TRANSPORTER PERMEASE PROTEIN YCJO"/>
    <property type="match status" value="1"/>
</dbReference>
<keyword evidence="10" id="KW-1185">Reference proteome</keyword>
<evidence type="ECO:0000256" key="6">
    <source>
        <dbReference type="ARBA" id="ARBA00023136"/>
    </source>
</evidence>
<dbReference type="GO" id="GO:0055085">
    <property type="term" value="P:transmembrane transport"/>
    <property type="evidence" value="ECO:0007669"/>
    <property type="project" value="InterPro"/>
</dbReference>
<evidence type="ECO:0000256" key="2">
    <source>
        <dbReference type="ARBA" id="ARBA00022448"/>
    </source>
</evidence>
<evidence type="ECO:0000256" key="3">
    <source>
        <dbReference type="ARBA" id="ARBA00022475"/>
    </source>
</evidence>
<protein>
    <submittedName>
        <fullName evidence="9">sn-glycerol-3-phosphate transport system permease protein UgpA</fullName>
    </submittedName>
</protein>
<dbReference type="Pfam" id="PF00528">
    <property type="entry name" value="BPD_transp_1"/>
    <property type="match status" value="1"/>
</dbReference>
<dbReference type="PANTHER" id="PTHR30193">
    <property type="entry name" value="ABC TRANSPORTER PERMEASE PROTEIN"/>
    <property type="match status" value="1"/>
</dbReference>
<evidence type="ECO:0000256" key="1">
    <source>
        <dbReference type="ARBA" id="ARBA00004651"/>
    </source>
</evidence>
<feature type="transmembrane region" description="Helical" evidence="7">
    <location>
        <begin position="287"/>
        <end position="309"/>
    </location>
</feature>
<evidence type="ECO:0000259" key="8">
    <source>
        <dbReference type="PROSITE" id="PS50928"/>
    </source>
</evidence>
<evidence type="ECO:0000313" key="10">
    <source>
        <dbReference type="Proteomes" id="UP000594463"/>
    </source>
</evidence>
<dbReference type="EMBL" id="CP065383">
    <property type="protein sequence ID" value="QPM69006.1"/>
    <property type="molecule type" value="Genomic_DNA"/>
</dbReference>
<accession>A0A7T1AN85</accession>
<dbReference type="GO" id="GO:0005886">
    <property type="term" value="C:plasma membrane"/>
    <property type="evidence" value="ECO:0007669"/>
    <property type="project" value="UniProtKB-SubCell"/>
</dbReference>
<name>A0A7T1AN85_ATRLM</name>
<gene>
    <name evidence="9" type="primary">ugpA_5</name>
    <name evidence="9" type="ORF">RT761_02234</name>
</gene>
<keyword evidence="3" id="KW-1003">Cell membrane</keyword>
<dbReference type="InterPro" id="IPR000515">
    <property type="entry name" value="MetI-like"/>
</dbReference>
<dbReference type="InterPro" id="IPR035906">
    <property type="entry name" value="MetI-like_sf"/>
</dbReference>
<comment type="subcellular location">
    <subcellularLocation>
        <location evidence="1 7">Cell membrane</location>
        <topology evidence="1 7">Multi-pass membrane protein</topology>
    </subcellularLocation>
</comment>
<feature type="transmembrane region" description="Helical" evidence="7">
    <location>
        <begin position="86"/>
        <end position="109"/>
    </location>
</feature>
<keyword evidence="6 7" id="KW-0472">Membrane</keyword>
<keyword evidence="5 7" id="KW-1133">Transmembrane helix</keyword>
<evidence type="ECO:0000256" key="5">
    <source>
        <dbReference type="ARBA" id="ARBA00022989"/>
    </source>
</evidence>
<sequence>MKANDPLVIQKESKNRIFSEFFNKFFSNPYVGISPTVLMFALFLLFPVVFVFFTSFHNWDGIGPITKFVGIKHFIDLFIKDKLFKISFLNTIVLIAGAILIQVSLGMFLAHLIRGVKGQAIFRVIFLLPLAMPTVCAGIVWNMIYSPGVGLLNLLFREIPFLSIFGLDKVIWLGDPKTALFSLLLTYSWQYTGLYVVIIFAALQGVDPDLFEMADLEGANWLRKLVHITIPSIKKQLFICFMLCVVFTANLFPLVYIMTMGGPGNSTEILGLTIYKYGFRFFNMGSAAAMSVILMLFVILTTTGFTNLLRDK</sequence>
<dbReference type="Proteomes" id="UP000594463">
    <property type="component" value="Chromosome"/>
</dbReference>
<dbReference type="CDD" id="cd06261">
    <property type="entry name" value="TM_PBP2"/>
    <property type="match status" value="1"/>
</dbReference>
<dbReference type="InterPro" id="IPR051393">
    <property type="entry name" value="ABC_transporter_permease"/>
</dbReference>
<proteinExistence type="inferred from homology"/>
<feature type="transmembrane region" description="Helical" evidence="7">
    <location>
        <begin position="30"/>
        <end position="53"/>
    </location>
</feature>
<dbReference type="Gene3D" id="1.10.3720.10">
    <property type="entry name" value="MetI-like"/>
    <property type="match status" value="1"/>
</dbReference>
<dbReference type="SUPFAM" id="SSF161098">
    <property type="entry name" value="MetI-like"/>
    <property type="match status" value="1"/>
</dbReference>
<dbReference type="RefSeq" id="WP_218111495.1">
    <property type="nucleotide sequence ID" value="NZ_CP065383.1"/>
</dbReference>
<organism evidence="9 10">
    <name type="scientific">Atribacter laminatus</name>
    <dbReference type="NCBI Taxonomy" id="2847778"/>
    <lineage>
        <taxon>Bacteria</taxon>
        <taxon>Pseudomonadati</taxon>
        <taxon>Atribacterota</taxon>
        <taxon>Atribacteria</taxon>
        <taxon>Atribacterales</taxon>
        <taxon>Atribacteraceae</taxon>
        <taxon>Atribacter</taxon>
    </lineage>
</organism>
<dbReference type="PROSITE" id="PS50928">
    <property type="entry name" value="ABC_TM1"/>
    <property type="match status" value="1"/>
</dbReference>
<evidence type="ECO:0000256" key="4">
    <source>
        <dbReference type="ARBA" id="ARBA00022692"/>
    </source>
</evidence>